<protein>
    <submittedName>
        <fullName evidence="9">Two component transcriptional regulator, LuxR family</fullName>
    </submittedName>
</protein>
<organism evidence="9 10">
    <name type="scientific">Paludibacter propionicigenes (strain DSM 17365 / JCM 13257 / WB4)</name>
    <dbReference type="NCBI Taxonomy" id="694427"/>
    <lineage>
        <taxon>Bacteria</taxon>
        <taxon>Pseudomonadati</taxon>
        <taxon>Bacteroidota</taxon>
        <taxon>Bacteroidia</taxon>
        <taxon>Bacteroidales</taxon>
        <taxon>Paludibacteraceae</taxon>
        <taxon>Paludibacter</taxon>
    </lineage>
</organism>
<evidence type="ECO:0000256" key="3">
    <source>
        <dbReference type="ARBA" id="ARBA00023015"/>
    </source>
</evidence>
<keyword evidence="10" id="KW-1185">Reference proteome</keyword>
<dbReference type="PROSITE" id="PS00622">
    <property type="entry name" value="HTH_LUXR_1"/>
    <property type="match status" value="1"/>
</dbReference>
<evidence type="ECO:0000256" key="4">
    <source>
        <dbReference type="ARBA" id="ARBA00023125"/>
    </source>
</evidence>
<proteinExistence type="predicted"/>
<dbReference type="RefSeq" id="WP_013445678.1">
    <property type="nucleotide sequence ID" value="NC_014734.1"/>
</dbReference>
<evidence type="ECO:0000256" key="2">
    <source>
        <dbReference type="ARBA" id="ARBA00023012"/>
    </source>
</evidence>
<dbReference type="SUPFAM" id="SSF46894">
    <property type="entry name" value="C-terminal effector domain of the bipartite response regulators"/>
    <property type="match status" value="1"/>
</dbReference>
<dbReference type="InterPro" id="IPR011006">
    <property type="entry name" value="CheY-like_superfamily"/>
</dbReference>
<keyword evidence="2" id="KW-0902">Two-component regulatory system</keyword>
<dbReference type="InterPro" id="IPR039420">
    <property type="entry name" value="WalR-like"/>
</dbReference>
<dbReference type="InterPro" id="IPR001789">
    <property type="entry name" value="Sig_transdc_resp-reg_receiver"/>
</dbReference>
<evidence type="ECO:0000313" key="9">
    <source>
        <dbReference type="EMBL" id="ADQ80309.1"/>
    </source>
</evidence>
<dbReference type="PANTHER" id="PTHR43214:SF3">
    <property type="entry name" value="RESPONSE REGULATOR UVRY"/>
    <property type="match status" value="1"/>
</dbReference>
<dbReference type="Pfam" id="PF00196">
    <property type="entry name" value="GerE"/>
    <property type="match status" value="1"/>
</dbReference>
<keyword evidence="5" id="KW-0804">Transcription</keyword>
<keyword evidence="1 6" id="KW-0597">Phosphoprotein</keyword>
<dbReference type="PROSITE" id="PS50110">
    <property type="entry name" value="RESPONSE_REGULATORY"/>
    <property type="match status" value="1"/>
</dbReference>
<dbReference type="Gene3D" id="3.40.50.2300">
    <property type="match status" value="1"/>
</dbReference>
<dbReference type="KEGG" id="ppn:Palpr_2173"/>
<dbReference type="STRING" id="694427.Palpr_2173"/>
<dbReference type="GO" id="GO:0006355">
    <property type="term" value="P:regulation of DNA-templated transcription"/>
    <property type="evidence" value="ECO:0007669"/>
    <property type="project" value="InterPro"/>
</dbReference>
<reference evidence="9 10" key="2">
    <citation type="journal article" date="2011" name="Stand. Genomic Sci.">
        <title>Complete genome sequence of Paludibacter propionicigenes type strain (WB4).</title>
        <authorList>
            <person name="Gronow S."/>
            <person name="Munk C."/>
            <person name="Lapidus A."/>
            <person name="Nolan M."/>
            <person name="Lucas S."/>
            <person name="Hammon N."/>
            <person name="Deshpande S."/>
            <person name="Cheng J.F."/>
            <person name="Tapia R."/>
            <person name="Han C."/>
            <person name="Goodwin L."/>
            <person name="Pitluck S."/>
            <person name="Liolios K."/>
            <person name="Ivanova N."/>
            <person name="Mavromatis K."/>
            <person name="Mikhailova N."/>
            <person name="Pati A."/>
            <person name="Chen A."/>
            <person name="Palaniappan K."/>
            <person name="Land M."/>
            <person name="Hauser L."/>
            <person name="Chang Y.J."/>
            <person name="Jeffries C.D."/>
            <person name="Brambilla E."/>
            <person name="Rohde M."/>
            <person name="Goker M."/>
            <person name="Detter J.C."/>
            <person name="Woyke T."/>
            <person name="Bristow J."/>
            <person name="Eisen J.A."/>
            <person name="Markowitz V."/>
            <person name="Hugenholtz P."/>
            <person name="Kyrpides N.C."/>
            <person name="Klenk H.P."/>
        </authorList>
    </citation>
    <scope>NUCLEOTIDE SEQUENCE [LARGE SCALE GENOMIC DNA]</scope>
    <source>
        <strain evidence="10">DSM 17365 / JCM 13257 / WB4</strain>
    </source>
</reference>
<evidence type="ECO:0000259" key="8">
    <source>
        <dbReference type="PROSITE" id="PS50110"/>
    </source>
</evidence>
<dbReference type="EMBL" id="CP002345">
    <property type="protein sequence ID" value="ADQ80309.1"/>
    <property type="molecule type" value="Genomic_DNA"/>
</dbReference>
<keyword evidence="3" id="KW-0805">Transcription regulation</keyword>
<dbReference type="InterPro" id="IPR058245">
    <property type="entry name" value="NreC/VraR/RcsB-like_REC"/>
</dbReference>
<dbReference type="PRINTS" id="PR00038">
    <property type="entry name" value="HTHLUXR"/>
</dbReference>
<dbReference type="AlphaFoldDB" id="E4T6G5"/>
<keyword evidence="4" id="KW-0238">DNA-binding</keyword>
<dbReference type="GO" id="GO:0003677">
    <property type="term" value="F:DNA binding"/>
    <property type="evidence" value="ECO:0007669"/>
    <property type="project" value="UniProtKB-KW"/>
</dbReference>
<evidence type="ECO:0000256" key="6">
    <source>
        <dbReference type="PROSITE-ProRule" id="PRU00169"/>
    </source>
</evidence>
<dbReference type="InterPro" id="IPR016032">
    <property type="entry name" value="Sig_transdc_resp-reg_C-effctor"/>
</dbReference>
<reference key="1">
    <citation type="submission" date="2010-11" db="EMBL/GenBank/DDBJ databases">
        <title>The complete genome of Paludibacter propionicigenes DSM 17365.</title>
        <authorList>
            <consortium name="US DOE Joint Genome Institute (JGI-PGF)"/>
            <person name="Lucas S."/>
            <person name="Copeland A."/>
            <person name="Lapidus A."/>
            <person name="Bruce D."/>
            <person name="Goodwin L."/>
            <person name="Pitluck S."/>
            <person name="Kyrpides N."/>
            <person name="Mavromatis K."/>
            <person name="Ivanova N."/>
            <person name="Munk A.C."/>
            <person name="Brettin T."/>
            <person name="Detter J.C."/>
            <person name="Han C."/>
            <person name="Tapia R."/>
            <person name="Land M."/>
            <person name="Hauser L."/>
            <person name="Markowitz V."/>
            <person name="Cheng J.-F."/>
            <person name="Hugenholtz P."/>
            <person name="Woyke T."/>
            <person name="Wu D."/>
            <person name="Gronow S."/>
            <person name="Wellnitz S."/>
            <person name="Brambilla E."/>
            <person name="Klenk H.-P."/>
            <person name="Eisen J.A."/>
        </authorList>
    </citation>
    <scope>NUCLEOTIDE SEQUENCE</scope>
    <source>
        <strain>WB4</strain>
    </source>
</reference>
<evidence type="ECO:0000313" key="10">
    <source>
        <dbReference type="Proteomes" id="UP000008718"/>
    </source>
</evidence>
<evidence type="ECO:0000259" key="7">
    <source>
        <dbReference type="PROSITE" id="PS50043"/>
    </source>
</evidence>
<gene>
    <name evidence="9" type="ordered locus">Palpr_2173</name>
</gene>
<dbReference type="OrthoDB" id="9797341at2"/>
<dbReference type="Pfam" id="PF00072">
    <property type="entry name" value="Response_reg"/>
    <property type="match status" value="1"/>
</dbReference>
<dbReference type="SMART" id="SM00421">
    <property type="entry name" value="HTH_LUXR"/>
    <property type="match status" value="1"/>
</dbReference>
<sequence length="211" mass="23850">MIKVFIVDDHEIIREGLKKILKEEADLVVVGEAQNGDEVLQNIKDIDCDIMLLDMNMPGRSGLDLIGDLKKLKPHMHILVLSIHPEDKFALRTLKAGASGYVCKDTALEELVVAIRKVFIKGRYLSTTLAEQLAFDFMPDKGEQLPHESLSNREQEIMYLLASGKKVKDIAADLQLSISTVFTYRVRIFEKLKIKSNVELTHYAITNKLVD</sequence>
<dbReference type="CDD" id="cd17535">
    <property type="entry name" value="REC_NarL-like"/>
    <property type="match status" value="1"/>
</dbReference>
<feature type="domain" description="Response regulatory" evidence="8">
    <location>
        <begin position="3"/>
        <end position="119"/>
    </location>
</feature>
<name>E4T6G5_PALPW</name>
<dbReference type="Proteomes" id="UP000008718">
    <property type="component" value="Chromosome"/>
</dbReference>
<dbReference type="PROSITE" id="PS50043">
    <property type="entry name" value="HTH_LUXR_2"/>
    <property type="match status" value="1"/>
</dbReference>
<dbReference type="SUPFAM" id="SSF52172">
    <property type="entry name" value="CheY-like"/>
    <property type="match status" value="1"/>
</dbReference>
<dbReference type="HOGENOM" id="CLU_000445_90_1_10"/>
<accession>E4T6G5</accession>
<dbReference type="PANTHER" id="PTHR43214">
    <property type="entry name" value="TWO-COMPONENT RESPONSE REGULATOR"/>
    <property type="match status" value="1"/>
</dbReference>
<dbReference type="InterPro" id="IPR000792">
    <property type="entry name" value="Tscrpt_reg_LuxR_C"/>
</dbReference>
<dbReference type="GO" id="GO:0000160">
    <property type="term" value="P:phosphorelay signal transduction system"/>
    <property type="evidence" value="ECO:0007669"/>
    <property type="project" value="UniProtKB-KW"/>
</dbReference>
<evidence type="ECO:0000256" key="5">
    <source>
        <dbReference type="ARBA" id="ARBA00023163"/>
    </source>
</evidence>
<evidence type="ECO:0000256" key="1">
    <source>
        <dbReference type="ARBA" id="ARBA00022553"/>
    </source>
</evidence>
<feature type="domain" description="HTH luxR-type" evidence="7">
    <location>
        <begin position="143"/>
        <end position="208"/>
    </location>
</feature>
<dbReference type="SMART" id="SM00448">
    <property type="entry name" value="REC"/>
    <property type="match status" value="1"/>
</dbReference>
<dbReference type="CDD" id="cd06170">
    <property type="entry name" value="LuxR_C_like"/>
    <property type="match status" value="1"/>
</dbReference>
<feature type="modified residue" description="4-aspartylphosphate" evidence="6">
    <location>
        <position position="54"/>
    </location>
</feature>
<dbReference type="eggNOG" id="COG2197">
    <property type="taxonomic scope" value="Bacteria"/>
</dbReference>